<protein>
    <submittedName>
        <fullName evidence="2">CoA transferase</fullName>
    </submittedName>
</protein>
<reference evidence="2 3" key="1">
    <citation type="submission" date="2020-08" db="EMBL/GenBank/DDBJ databases">
        <authorList>
            <person name="Liu C."/>
            <person name="Sun Q."/>
        </authorList>
    </citation>
    <scope>NUCLEOTIDE SEQUENCE [LARGE SCALE GENOMIC DNA]</scope>
    <source>
        <strain evidence="2 3">NSJ-59</strain>
    </source>
</reference>
<organism evidence="2 3">
    <name type="scientific">Megasphaera hominis</name>
    <dbReference type="NCBI Taxonomy" id="159836"/>
    <lineage>
        <taxon>Bacteria</taxon>
        <taxon>Bacillati</taxon>
        <taxon>Bacillota</taxon>
        <taxon>Negativicutes</taxon>
        <taxon>Veillonellales</taxon>
        <taxon>Veillonellaceae</taxon>
        <taxon>Megasphaera</taxon>
    </lineage>
</organism>
<dbReference type="Pfam" id="PF02515">
    <property type="entry name" value="CoA_transf_3"/>
    <property type="match status" value="1"/>
</dbReference>
<dbReference type="InterPro" id="IPR003673">
    <property type="entry name" value="CoA-Trfase_fam_III"/>
</dbReference>
<dbReference type="Proteomes" id="UP000606870">
    <property type="component" value="Unassembled WGS sequence"/>
</dbReference>
<dbReference type="PANTHER" id="PTHR48207:SF3">
    <property type="entry name" value="SUCCINATE--HYDROXYMETHYLGLUTARATE COA-TRANSFERASE"/>
    <property type="match status" value="1"/>
</dbReference>
<proteinExistence type="predicted"/>
<keyword evidence="1 2" id="KW-0808">Transferase</keyword>
<keyword evidence="3" id="KW-1185">Reference proteome</keyword>
<dbReference type="Gene3D" id="3.30.1540.10">
    <property type="entry name" value="formyl-coa transferase, domain 3"/>
    <property type="match status" value="1"/>
</dbReference>
<evidence type="ECO:0000313" key="2">
    <source>
        <dbReference type="EMBL" id="MBC3535918.1"/>
    </source>
</evidence>
<sequence>MEQNKLPDVLKGLKVLDMTRVIAGPYCGMMLADMGAEVVKLEVPGVGDDARAYPPFQNGESMMFQLFNRNKNSITLNLKTDRGKEIFKELLPHFDILLENFRPGVMDKMGLGYTDLEKIHPGLIYGAVSGFGQTGPYSQKPGYDIVGQAVGGLMSTTGWPGGEPTRTGPAMADLLSGLNLTVGVLSAYIRRQQTGHGDKVDIALVDSVVAGLDFLPQWYFTTGKVPERNGNMYNAAYPYDTFKAQDETFVIACGNDKLFHILLEVMGRTDAAGDPRFQTNDLRLQNHVILKQMIEEWAADKKADEVVKALNDSGCPACVVFDIARITKDPHIAGDRKMFVDIEGPKTGMMHLTGTVFKFANGHADIYKRAPELGEETEEYLTSMLHYTPEEVAALRKDKII</sequence>
<evidence type="ECO:0000256" key="1">
    <source>
        <dbReference type="ARBA" id="ARBA00022679"/>
    </source>
</evidence>
<dbReference type="EMBL" id="JACOGK010000003">
    <property type="protein sequence ID" value="MBC3535918.1"/>
    <property type="molecule type" value="Genomic_DNA"/>
</dbReference>
<name>A0ABR6VFN4_9FIRM</name>
<dbReference type="InterPro" id="IPR044855">
    <property type="entry name" value="CoA-Trfase_III_dom3_sf"/>
</dbReference>
<accession>A0ABR6VFN4</accession>
<dbReference type="Gene3D" id="3.40.50.10540">
    <property type="entry name" value="Crotonobetainyl-coa:carnitine coa-transferase, domain 1"/>
    <property type="match status" value="1"/>
</dbReference>
<dbReference type="SUPFAM" id="SSF89796">
    <property type="entry name" value="CoA-transferase family III (CaiB/BaiF)"/>
    <property type="match status" value="1"/>
</dbReference>
<dbReference type="PANTHER" id="PTHR48207">
    <property type="entry name" value="SUCCINATE--HYDROXYMETHYLGLUTARATE COA-TRANSFERASE"/>
    <property type="match status" value="1"/>
</dbReference>
<dbReference type="InterPro" id="IPR050483">
    <property type="entry name" value="CoA-transferase_III_domain"/>
</dbReference>
<comment type="caution">
    <text evidence="2">The sequence shown here is derived from an EMBL/GenBank/DDBJ whole genome shotgun (WGS) entry which is preliminary data.</text>
</comment>
<dbReference type="InterPro" id="IPR023606">
    <property type="entry name" value="CoA-Trfase_III_dom_1_sf"/>
</dbReference>
<dbReference type="RefSeq" id="WP_186501974.1">
    <property type="nucleotide sequence ID" value="NZ_JACOGK010000003.1"/>
</dbReference>
<gene>
    <name evidence="2" type="ORF">H8J70_01405</name>
</gene>
<evidence type="ECO:0000313" key="3">
    <source>
        <dbReference type="Proteomes" id="UP000606870"/>
    </source>
</evidence>
<dbReference type="GO" id="GO:0016740">
    <property type="term" value="F:transferase activity"/>
    <property type="evidence" value="ECO:0007669"/>
    <property type="project" value="UniProtKB-KW"/>
</dbReference>